<evidence type="ECO:0000256" key="3">
    <source>
        <dbReference type="ARBA" id="ARBA00022729"/>
    </source>
</evidence>
<keyword evidence="3" id="KW-0732">Signal</keyword>
<evidence type="ECO:0000259" key="4">
    <source>
        <dbReference type="Pfam" id="PF00496"/>
    </source>
</evidence>
<dbReference type="GO" id="GO:1904680">
    <property type="term" value="F:peptide transmembrane transporter activity"/>
    <property type="evidence" value="ECO:0007669"/>
    <property type="project" value="TreeGrafter"/>
</dbReference>
<reference evidence="5 6" key="1">
    <citation type="submission" date="2018-10" db="EMBL/GenBank/DDBJ databases">
        <title>Natronolimnobius sp. XQ-INN 246 isolated from Inner Mongolia Autonomous Region of China.</title>
        <authorList>
            <person name="Xue Q."/>
        </authorList>
    </citation>
    <scope>NUCLEOTIDE SEQUENCE [LARGE SCALE GENOMIC DNA]</scope>
    <source>
        <strain evidence="5 6">XQ-INN 246</strain>
    </source>
</reference>
<protein>
    <submittedName>
        <fullName evidence="5">ABC transporter substrate-binding protein</fullName>
    </submittedName>
</protein>
<dbReference type="Gene3D" id="3.40.190.10">
    <property type="entry name" value="Periplasmic binding protein-like II"/>
    <property type="match status" value="1"/>
</dbReference>
<dbReference type="Proteomes" id="UP000318864">
    <property type="component" value="Unassembled WGS sequence"/>
</dbReference>
<dbReference type="CDD" id="cd00995">
    <property type="entry name" value="PBP2_NikA_DppA_OppA_like"/>
    <property type="match status" value="1"/>
</dbReference>
<dbReference type="Gene3D" id="3.10.105.10">
    <property type="entry name" value="Dipeptide-binding Protein, Domain 3"/>
    <property type="match status" value="2"/>
</dbReference>
<name>A0A4S3TP12_9EURY</name>
<comment type="similarity">
    <text evidence="1">Belongs to the bacterial solute-binding protein 5 family.</text>
</comment>
<dbReference type="InterPro" id="IPR039424">
    <property type="entry name" value="SBP_5"/>
</dbReference>
<sequence>MCGALPRDDQKTGYSRRAMLAATGLAVATSGCIRRVRSVVNREEIDQFSLTITTLPADGDRESILLARAIRTALEAAGMAVDIRMLPEDEFLRTVLVNHDFDIYVGRHPGGLDPDFLYETLHSRYVDEGGWQNPFGFANLTVDDRLEAQRDADEDRESAVAATLDAIATEQPFVPICVPAEYRLVRTDRFEGWTDAHPATRQSYLGLEAASEDATLRTAHTDPRPSKNLNPLAVEYRNQGTIVDLVYDSLATFDTGAVSPWLATDWTWDDGTMTVDLHEQCQFHDGEAVTAEDVAFTYRLLADTTLGSREFTAPAPRYRGEAGVVDEVTAHDESSLELSVDAAEAVAERALLVPILPAHIWRDRAVTASLPGYAVDEGTTEAIVTDNVPPVGSGPYQFGERVEREHLTLERFDEHFTRRDDVSLPEQTAGSIRFQIDPRSTSAIELVETDAADLTSLPLESYVVDDILDARDEVDGADPLPDDVDVLGSPSWTFYHLGFNTRQAPFGNPNLRRLVARLLDKAWLVEDVFDGHARPIAAPVAQEWTPAALEWDGEDPVTPFLGTDGEVDREAATAAFEDAGFRYADDGTLRVRR</sequence>
<accession>A0A4S3TP12</accession>
<proteinExistence type="inferred from homology"/>
<organism evidence="5 6">
    <name type="scientific">Salinadaptatus halalkaliphilus</name>
    <dbReference type="NCBI Taxonomy" id="2419781"/>
    <lineage>
        <taxon>Archaea</taxon>
        <taxon>Methanobacteriati</taxon>
        <taxon>Methanobacteriota</taxon>
        <taxon>Stenosarchaea group</taxon>
        <taxon>Halobacteria</taxon>
        <taxon>Halobacteriales</taxon>
        <taxon>Natrialbaceae</taxon>
        <taxon>Salinadaptatus</taxon>
    </lineage>
</organism>
<dbReference type="PANTHER" id="PTHR30290:SF9">
    <property type="entry name" value="OLIGOPEPTIDE-BINDING PROTEIN APPA"/>
    <property type="match status" value="1"/>
</dbReference>
<evidence type="ECO:0000256" key="2">
    <source>
        <dbReference type="ARBA" id="ARBA00022448"/>
    </source>
</evidence>
<dbReference type="PROSITE" id="PS51257">
    <property type="entry name" value="PROKAR_LIPOPROTEIN"/>
    <property type="match status" value="1"/>
</dbReference>
<evidence type="ECO:0000256" key="1">
    <source>
        <dbReference type="ARBA" id="ARBA00005695"/>
    </source>
</evidence>
<dbReference type="OrthoDB" id="194307at2157"/>
<dbReference type="Pfam" id="PF00496">
    <property type="entry name" value="SBP_bac_5"/>
    <property type="match status" value="1"/>
</dbReference>
<dbReference type="GO" id="GO:0015833">
    <property type="term" value="P:peptide transport"/>
    <property type="evidence" value="ECO:0007669"/>
    <property type="project" value="TreeGrafter"/>
</dbReference>
<dbReference type="SUPFAM" id="SSF53850">
    <property type="entry name" value="Periplasmic binding protein-like II"/>
    <property type="match status" value="2"/>
</dbReference>
<evidence type="ECO:0000313" key="5">
    <source>
        <dbReference type="EMBL" id="THE66021.1"/>
    </source>
</evidence>
<evidence type="ECO:0000313" key="6">
    <source>
        <dbReference type="Proteomes" id="UP000318864"/>
    </source>
</evidence>
<dbReference type="PANTHER" id="PTHR30290">
    <property type="entry name" value="PERIPLASMIC BINDING COMPONENT OF ABC TRANSPORTER"/>
    <property type="match status" value="1"/>
</dbReference>
<comment type="caution">
    <text evidence="5">The sequence shown here is derived from an EMBL/GenBank/DDBJ whole genome shotgun (WGS) entry which is preliminary data.</text>
</comment>
<keyword evidence="6" id="KW-1185">Reference proteome</keyword>
<dbReference type="EMBL" id="RBZW01000012">
    <property type="protein sequence ID" value="THE66021.1"/>
    <property type="molecule type" value="Genomic_DNA"/>
</dbReference>
<gene>
    <name evidence="5" type="ORF">D8Y22_03610</name>
</gene>
<feature type="domain" description="Solute-binding protein family 5" evidence="4">
    <location>
        <begin position="258"/>
        <end position="589"/>
    </location>
</feature>
<keyword evidence="2" id="KW-0813">Transport</keyword>
<dbReference type="InterPro" id="IPR000914">
    <property type="entry name" value="SBP_5_dom"/>
</dbReference>
<dbReference type="AlphaFoldDB" id="A0A4S3TP12"/>